<proteinExistence type="predicted"/>
<dbReference type="Proteomes" id="UP000218323">
    <property type="component" value="Unassembled WGS sequence"/>
</dbReference>
<protein>
    <submittedName>
        <fullName evidence="1">Uncharacterized protein</fullName>
    </submittedName>
</protein>
<dbReference type="AlphaFoldDB" id="A0A2A4I6H1"/>
<reference evidence="1 2" key="1">
    <citation type="submission" date="2017-09" db="EMBL/GenBank/DDBJ databases">
        <title>Sphingomonas adhaesiva DSM 7418, whole genome shotgun sequence.</title>
        <authorList>
            <person name="Feng G."/>
            <person name="Zhu H."/>
        </authorList>
    </citation>
    <scope>NUCLEOTIDE SEQUENCE [LARGE SCALE GENOMIC DNA]</scope>
    <source>
        <strain evidence="1 2">DSM 7418</strain>
    </source>
</reference>
<name>A0A2A4I6H1_9SPHN</name>
<dbReference type="Pfam" id="PF22011">
    <property type="entry name" value="DUF6931"/>
    <property type="match status" value="1"/>
</dbReference>
<evidence type="ECO:0000313" key="2">
    <source>
        <dbReference type="Proteomes" id="UP000218323"/>
    </source>
</evidence>
<dbReference type="EMBL" id="NWVC01000008">
    <property type="protein sequence ID" value="PCG13362.1"/>
    <property type="molecule type" value="Genomic_DNA"/>
</dbReference>
<dbReference type="RefSeq" id="WP_066712965.1">
    <property type="nucleotide sequence ID" value="NZ_JBHIWA010000028.1"/>
</dbReference>
<gene>
    <name evidence="1" type="ORF">COA07_14380</name>
</gene>
<keyword evidence="2" id="KW-1185">Reference proteome</keyword>
<accession>A0A2A4I6H1</accession>
<sequence length="189" mass="19456">MSEAPLRPPAPPAWNRVKWTEAGQIAAQLDDVAIPPEDATAAPRDWWAAQVAAGELGLAIRFLAMALPRLEAVAWAAQAVERAEVRGDADRAAMAAVSRWIAAPDDALRRAAWAHCEPIDGPIRFLGAALFFSGGSIAPADLEAVHPAPTLCGTAAAGAVLAAAHRSTDPHAALAEALAAGDRIAAGAE</sequence>
<dbReference type="InterPro" id="IPR053855">
    <property type="entry name" value="DUF6931"/>
</dbReference>
<organism evidence="1 2">
    <name type="scientific">Sphingomonas adhaesiva</name>
    <dbReference type="NCBI Taxonomy" id="28212"/>
    <lineage>
        <taxon>Bacteria</taxon>
        <taxon>Pseudomonadati</taxon>
        <taxon>Pseudomonadota</taxon>
        <taxon>Alphaproteobacteria</taxon>
        <taxon>Sphingomonadales</taxon>
        <taxon>Sphingomonadaceae</taxon>
        <taxon>Sphingomonas</taxon>
    </lineage>
</organism>
<comment type="caution">
    <text evidence="1">The sequence shown here is derived from an EMBL/GenBank/DDBJ whole genome shotgun (WGS) entry which is preliminary data.</text>
</comment>
<evidence type="ECO:0000313" key="1">
    <source>
        <dbReference type="EMBL" id="PCG13362.1"/>
    </source>
</evidence>